<organism evidence="3 4">
    <name type="scientific">Sphingobium agri</name>
    <dbReference type="NCBI Taxonomy" id="2933566"/>
    <lineage>
        <taxon>Bacteria</taxon>
        <taxon>Pseudomonadati</taxon>
        <taxon>Pseudomonadota</taxon>
        <taxon>Alphaproteobacteria</taxon>
        <taxon>Sphingomonadales</taxon>
        <taxon>Sphingomonadaceae</taxon>
        <taxon>Sphingobium</taxon>
    </lineage>
</organism>
<dbReference type="InterPro" id="IPR043736">
    <property type="entry name" value="DUF5681"/>
</dbReference>
<dbReference type="EMBL" id="JALKHS010000006">
    <property type="protein sequence ID" value="MCK0530716.1"/>
    <property type="molecule type" value="Genomic_DNA"/>
</dbReference>
<name>A0ABT0DUB2_9SPHN</name>
<gene>
    <name evidence="3" type="ORF">MU848_03845</name>
</gene>
<feature type="domain" description="DUF5681" evidence="2">
    <location>
        <begin position="8"/>
        <end position="70"/>
    </location>
</feature>
<comment type="caution">
    <text evidence="3">The sequence shown here is derived from an EMBL/GenBank/DDBJ whole genome shotgun (WGS) entry which is preliminary data.</text>
</comment>
<keyword evidence="4" id="KW-1185">Reference proteome</keyword>
<feature type="region of interest" description="Disordered" evidence="1">
    <location>
        <begin position="1"/>
        <end position="23"/>
    </location>
</feature>
<protein>
    <submittedName>
        <fullName evidence="3">DUF5681 domain-containing protein</fullName>
    </submittedName>
</protein>
<accession>A0ABT0DUB2</accession>
<dbReference type="Pfam" id="PF18932">
    <property type="entry name" value="DUF5681"/>
    <property type="match status" value="1"/>
</dbReference>
<evidence type="ECO:0000259" key="2">
    <source>
        <dbReference type="Pfam" id="PF18932"/>
    </source>
</evidence>
<evidence type="ECO:0000313" key="3">
    <source>
        <dbReference type="EMBL" id="MCK0530716.1"/>
    </source>
</evidence>
<sequence length="120" mass="13631">MTERAHGGRFAKGSSGNRRGRPKTVIRRIETPEDLEEEVLDVMNMTTTIRTSAGEEVVTLLRAAVLRLATGKAENRLAAVYTISLTRQAVWARSERLKRQRQYLAEQGQDNSYFDEHGRQ</sequence>
<proteinExistence type="predicted"/>
<dbReference type="RefSeq" id="WP_247230312.1">
    <property type="nucleotide sequence ID" value="NZ_JALKHS010000006.1"/>
</dbReference>
<reference evidence="3 4" key="1">
    <citation type="submission" date="2022-04" db="EMBL/GenBank/DDBJ databases">
        <authorList>
            <person name="Huq M.A."/>
        </authorList>
    </citation>
    <scope>NUCLEOTIDE SEQUENCE [LARGE SCALE GENOMIC DNA]</scope>
    <source>
        <strain evidence="3 4">MAH-33</strain>
    </source>
</reference>
<dbReference type="Proteomes" id="UP001203512">
    <property type="component" value="Unassembled WGS sequence"/>
</dbReference>
<evidence type="ECO:0000256" key="1">
    <source>
        <dbReference type="SAM" id="MobiDB-lite"/>
    </source>
</evidence>
<evidence type="ECO:0000313" key="4">
    <source>
        <dbReference type="Proteomes" id="UP001203512"/>
    </source>
</evidence>